<feature type="region of interest" description="Disordered" evidence="1">
    <location>
        <begin position="683"/>
        <end position="708"/>
    </location>
</feature>
<dbReference type="GO" id="GO:0003712">
    <property type="term" value="F:transcription coregulator activity"/>
    <property type="evidence" value="ECO:0007669"/>
    <property type="project" value="InterPro"/>
</dbReference>
<reference evidence="3" key="1">
    <citation type="submission" date="2016-06" db="EMBL/GenBank/DDBJ databases">
        <title>Draft Genome sequence of the fungus Inonotus baumii.</title>
        <authorList>
            <person name="Zhu H."/>
            <person name="Lin W."/>
        </authorList>
    </citation>
    <scope>NUCLEOTIDE SEQUENCE</scope>
    <source>
        <strain evidence="3">821</strain>
    </source>
</reference>
<feature type="region of interest" description="Disordered" evidence="1">
    <location>
        <begin position="227"/>
        <end position="390"/>
    </location>
</feature>
<feature type="region of interest" description="Disordered" evidence="1">
    <location>
        <begin position="609"/>
        <end position="653"/>
    </location>
</feature>
<dbReference type="AlphaFoldDB" id="A0A9Q5HT34"/>
<protein>
    <recommendedName>
        <fullName evidence="2">Spt20-like SEP domain-containing protein</fullName>
    </recommendedName>
</protein>
<dbReference type="InterPro" id="IPR046468">
    <property type="entry name" value="Spt20-like_SEP"/>
</dbReference>
<dbReference type="GO" id="GO:0000124">
    <property type="term" value="C:SAGA complex"/>
    <property type="evidence" value="ECO:0007669"/>
    <property type="project" value="InterPro"/>
</dbReference>
<dbReference type="EMBL" id="LNZH02000209">
    <property type="protein sequence ID" value="OCB85431.1"/>
    <property type="molecule type" value="Genomic_DNA"/>
</dbReference>
<feature type="compositionally biased region" description="Low complexity" evidence="1">
    <location>
        <begin position="498"/>
        <end position="515"/>
    </location>
</feature>
<dbReference type="Proteomes" id="UP000757232">
    <property type="component" value="Unassembled WGS sequence"/>
</dbReference>
<keyword evidence="4" id="KW-1185">Reference proteome</keyword>
<evidence type="ECO:0000313" key="4">
    <source>
        <dbReference type="Proteomes" id="UP000757232"/>
    </source>
</evidence>
<feature type="compositionally biased region" description="Polar residues" evidence="1">
    <location>
        <begin position="437"/>
        <end position="446"/>
    </location>
</feature>
<accession>A0A9Q5HT34</accession>
<feature type="region of interest" description="Disordered" evidence="1">
    <location>
        <begin position="491"/>
        <end position="515"/>
    </location>
</feature>
<feature type="region of interest" description="Disordered" evidence="1">
    <location>
        <begin position="556"/>
        <end position="580"/>
    </location>
</feature>
<dbReference type="GO" id="GO:0006357">
    <property type="term" value="P:regulation of transcription by RNA polymerase II"/>
    <property type="evidence" value="ECO:0007669"/>
    <property type="project" value="TreeGrafter"/>
</dbReference>
<feature type="region of interest" description="Disordered" evidence="1">
    <location>
        <begin position="410"/>
        <end position="446"/>
    </location>
</feature>
<sequence>MASGYNIMRDDIALLEENERSPPSFSVHLYPDHWTLNTGPKFSYNNPISTLLDDIRALRIPTDFIKIFDDAGIPFYNGCLIVEILDFRPARAKEPVLENPDKQRVVLRPHGETIWADICIMNAKSGSKWTDMDALQIESKLLLSTSNPLCLSPDPSLMRTVNSILRVSTPSIPNSLKRKAAPMVDLEEDETEKAKRAKIMQFMNPQFSPSRKPFVPNYKILNSIEQHRATKSQASQRPSNGADPANQATMIPPNVQQGPDKASSCSVSTVVPHLTTAYSQPNTTPHQPAPVTAPQTQPPPQLQQAVDPSQRATPSKQQQASNTAAPQRPPSRPATGPQINNSIQQAQDQQITQPTAFNPPLPPPDYLNPPPASRRRPSLAINPSTPAGQSISLPAQQAVNQIQSSQSQVQTQVQLQQRPASSQAPSQPQRLPLQAQTQPTRSAQMPPNMSLQAMQQHVRNMQFQHPNVPAVPMTQTAATVAAMQRQSLNGRNTPISRANSNASPAPSSTQAAQSPMLPAAAATMMSRQNTPVATNTQVARGSPLAGNHPIAVRAVTTQSGPQQQQPQQPMPGTQPVMMQPGAAMNPALYQHYQQQRLQAYFAQQARQQAQAQMHQQGHLASATPQPQTNQQSGIAQSQQTNQDQNTGTQQPFSVQIPPQAFNYMQMHPQQYLWTQRAMGQQQIPGMPPGMSLQQMQGLGRGGGLPQNR</sequence>
<comment type="caution">
    <text evidence="3">The sequence shown here is derived from an EMBL/GenBank/DDBJ whole genome shotgun (WGS) entry which is preliminary data.</text>
</comment>
<feature type="domain" description="Spt20-like SEP" evidence="2">
    <location>
        <begin position="20"/>
        <end position="160"/>
    </location>
</feature>
<dbReference type="InterPro" id="IPR021950">
    <property type="entry name" value="Spt20"/>
</dbReference>
<feature type="compositionally biased region" description="Polar residues" evidence="1">
    <location>
        <begin position="381"/>
        <end position="390"/>
    </location>
</feature>
<feature type="compositionally biased region" description="Low complexity" evidence="1">
    <location>
        <begin position="338"/>
        <end position="353"/>
    </location>
</feature>
<feature type="compositionally biased region" description="Polar residues" evidence="1">
    <location>
        <begin position="246"/>
        <end position="269"/>
    </location>
</feature>
<evidence type="ECO:0000259" key="2">
    <source>
        <dbReference type="Pfam" id="PF12090"/>
    </source>
</evidence>
<dbReference type="OrthoDB" id="1932706at2759"/>
<gene>
    <name evidence="3" type="ORF">A7U60_g7440</name>
</gene>
<feature type="compositionally biased region" description="Polar residues" evidence="1">
    <location>
        <begin position="306"/>
        <end position="325"/>
    </location>
</feature>
<dbReference type="PANTHER" id="PTHR13526">
    <property type="entry name" value="TRANSCRIPTION FACTOR SPT20 HOMOLOG"/>
    <property type="match status" value="1"/>
</dbReference>
<name>A0A9Q5HT34_SANBA</name>
<dbReference type="Pfam" id="PF12090">
    <property type="entry name" value="Spt20_SEP"/>
    <property type="match status" value="1"/>
</dbReference>
<feature type="compositionally biased region" description="Pro residues" evidence="1">
    <location>
        <begin position="357"/>
        <end position="372"/>
    </location>
</feature>
<organism evidence="3 4">
    <name type="scientific">Sanghuangporus baumii</name>
    <name type="common">Phellinus baumii</name>
    <dbReference type="NCBI Taxonomy" id="108892"/>
    <lineage>
        <taxon>Eukaryota</taxon>
        <taxon>Fungi</taxon>
        <taxon>Dikarya</taxon>
        <taxon>Basidiomycota</taxon>
        <taxon>Agaricomycotina</taxon>
        <taxon>Agaricomycetes</taxon>
        <taxon>Hymenochaetales</taxon>
        <taxon>Hymenochaetaceae</taxon>
        <taxon>Sanghuangporus</taxon>
    </lineage>
</organism>
<feature type="compositionally biased region" description="Low complexity" evidence="1">
    <location>
        <begin position="636"/>
        <end position="650"/>
    </location>
</feature>
<feature type="compositionally biased region" description="Polar residues" evidence="1">
    <location>
        <begin position="622"/>
        <end position="635"/>
    </location>
</feature>
<feature type="compositionally biased region" description="Low complexity" evidence="1">
    <location>
        <begin position="283"/>
        <end position="295"/>
    </location>
</feature>
<dbReference type="PANTHER" id="PTHR13526:SF8">
    <property type="entry name" value="TRANSCRIPTION FACTOR SPT20 HOMOLOG"/>
    <property type="match status" value="1"/>
</dbReference>
<feature type="compositionally biased region" description="Gly residues" evidence="1">
    <location>
        <begin position="698"/>
        <end position="708"/>
    </location>
</feature>
<evidence type="ECO:0000313" key="3">
    <source>
        <dbReference type="EMBL" id="OCB85431.1"/>
    </source>
</evidence>
<evidence type="ECO:0000256" key="1">
    <source>
        <dbReference type="SAM" id="MobiDB-lite"/>
    </source>
</evidence>
<feature type="compositionally biased region" description="Low complexity" evidence="1">
    <location>
        <begin position="609"/>
        <end position="620"/>
    </location>
</feature>
<feature type="compositionally biased region" description="Low complexity" evidence="1">
    <location>
        <begin position="410"/>
        <end position="436"/>
    </location>
</feature>
<proteinExistence type="predicted"/>